<feature type="chain" id="PRO_5045617702" evidence="1">
    <location>
        <begin position="24"/>
        <end position="311"/>
    </location>
</feature>
<dbReference type="Proteomes" id="UP000631653">
    <property type="component" value="Unassembled WGS sequence"/>
</dbReference>
<dbReference type="InterPro" id="IPR017783">
    <property type="entry name" value="ABC_choline_sub-bd"/>
</dbReference>
<dbReference type="RefSeq" id="WP_173568499.1">
    <property type="nucleotide sequence ID" value="NZ_WOSY01000001.1"/>
</dbReference>
<sequence>MKKKLLASMVFLGLGLRVLPAQAADPASCQMVRFGDVGWSDAAVTNGVAMNVLAGMGYKTKLTMVTLSVAYLSLENHQLDVFLSDWEPSGASYIDPYLKRGKVERLSESLSGARYTLAVPDYVSKAGLTDFKDIAGWGSKLNNTIYGIESGNDGNKIVLGMIKSNDFSLGKFHLNESSEQGMLSQVSRAISAQKPIVFLAWEPHPMNMRFHLTYLSGGDKQFGASATVNTIAASGYAAKCPNVAHFLKQLNFSIAQENEMMTTIADTHTQPAKATKDWLKTHPEVLDKWLDGVTTLDGATALPAVKASLGL</sequence>
<evidence type="ECO:0000259" key="2">
    <source>
        <dbReference type="Pfam" id="PF04069"/>
    </source>
</evidence>
<comment type="caution">
    <text evidence="3">The sequence shown here is derived from an EMBL/GenBank/DDBJ whole genome shotgun (WGS) entry which is preliminary data.</text>
</comment>
<accession>A0ABX0JYV4</accession>
<dbReference type="Gene3D" id="3.40.190.100">
    <property type="entry name" value="Glycine betaine-binding periplasmic protein, domain 2"/>
    <property type="match status" value="1"/>
</dbReference>
<proteinExistence type="predicted"/>
<keyword evidence="1" id="KW-0732">Signal</keyword>
<name>A0ABX0JYV4_9PROT</name>
<dbReference type="NCBIfam" id="TIGR03414">
    <property type="entry name" value="ABC_choline_bnd"/>
    <property type="match status" value="1"/>
</dbReference>
<reference evidence="3 4" key="1">
    <citation type="journal article" date="2020" name="Int. J. Syst. Evol. Microbiol.">
        <title>Novel acetic acid bacteria from cider fermentations: Acetobacter conturbans sp. nov. and Acetobacter fallax sp. nov.</title>
        <authorList>
            <person name="Sombolestani A.S."/>
            <person name="Cleenwerck I."/>
            <person name="Cnockaert M."/>
            <person name="Borremans W."/>
            <person name="Wieme A.D."/>
            <person name="De Vuyst L."/>
            <person name="Vandamme P."/>
        </authorList>
    </citation>
    <scope>NUCLEOTIDE SEQUENCE [LARGE SCALE GENOMIC DNA]</scope>
    <source>
        <strain evidence="3 4">LMG 1627</strain>
    </source>
</reference>
<feature type="domain" description="ABC-type glycine betaine transport system substrate-binding" evidence="2">
    <location>
        <begin position="31"/>
        <end position="280"/>
    </location>
</feature>
<gene>
    <name evidence="3" type="primary">choX</name>
    <name evidence="3" type="ORF">GOB81_00925</name>
</gene>
<dbReference type="InterPro" id="IPR007210">
    <property type="entry name" value="ABC_Gly_betaine_transp_sub-bd"/>
</dbReference>
<evidence type="ECO:0000313" key="4">
    <source>
        <dbReference type="Proteomes" id="UP000631653"/>
    </source>
</evidence>
<dbReference type="Gene3D" id="3.40.190.10">
    <property type="entry name" value="Periplasmic binding protein-like II"/>
    <property type="match status" value="1"/>
</dbReference>
<dbReference type="CDD" id="cd13640">
    <property type="entry name" value="PBP2_ChoX"/>
    <property type="match status" value="1"/>
</dbReference>
<evidence type="ECO:0000256" key="1">
    <source>
        <dbReference type="SAM" id="SignalP"/>
    </source>
</evidence>
<dbReference type="EMBL" id="WOSY01000001">
    <property type="protein sequence ID" value="NHN87200.1"/>
    <property type="molecule type" value="Genomic_DNA"/>
</dbReference>
<evidence type="ECO:0000313" key="3">
    <source>
        <dbReference type="EMBL" id="NHN87200.1"/>
    </source>
</evidence>
<dbReference type="Pfam" id="PF04069">
    <property type="entry name" value="OpuAC"/>
    <property type="match status" value="1"/>
</dbReference>
<protein>
    <submittedName>
        <fullName evidence="3">Choline ABC transporter substrate-binding protein</fullName>
    </submittedName>
</protein>
<organism evidence="3 4">
    <name type="scientific">Acetobacter conturbans</name>
    <dbReference type="NCBI Taxonomy" id="1737472"/>
    <lineage>
        <taxon>Bacteria</taxon>
        <taxon>Pseudomonadati</taxon>
        <taxon>Pseudomonadota</taxon>
        <taxon>Alphaproteobacteria</taxon>
        <taxon>Acetobacterales</taxon>
        <taxon>Acetobacteraceae</taxon>
        <taxon>Acetobacter</taxon>
    </lineage>
</organism>
<dbReference type="SUPFAM" id="SSF53850">
    <property type="entry name" value="Periplasmic binding protein-like II"/>
    <property type="match status" value="1"/>
</dbReference>
<keyword evidence="4" id="KW-1185">Reference proteome</keyword>
<feature type="signal peptide" evidence="1">
    <location>
        <begin position="1"/>
        <end position="23"/>
    </location>
</feature>